<keyword evidence="1" id="KW-0472">Membrane</keyword>
<dbReference type="Proteomes" id="UP000319894">
    <property type="component" value="Unassembled WGS sequence"/>
</dbReference>
<dbReference type="OrthoDB" id="327291at2157"/>
<dbReference type="InterPro" id="IPR036890">
    <property type="entry name" value="HATPase_C_sf"/>
</dbReference>
<organism evidence="2 3">
    <name type="scientific">Haloglomus irregulare</name>
    <dbReference type="NCBI Taxonomy" id="2234134"/>
    <lineage>
        <taxon>Archaea</taxon>
        <taxon>Methanobacteriati</taxon>
        <taxon>Methanobacteriota</taxon>
        <taxon>Stenosarchaea group</taxon>
        <taxon>Halobacteria</taxon>
        <taxon>Halobacteriales</taxon>
        <taxon>Natronomonadaceae</taxon>
        <taxon>Haloglomus</taxon>
    </lineage>
</organism>
<keyword evidence="1" id="KW-1133">Transmembrane helix</keyword>
<feature type="transmembrane region" description="Helical" evidence="1">
    <location>
        <begin position="7"/>
        <end position="28"/>
    </location>
</feature>
<name>A0A554NCM3_9EURY</name>
<feature type="transmembrane region" description="Helical" evidence="1">
    <location>
        <begin position="34"/>
        <end position="58"/>
    </location>
</feature>
<dbReference type="RefSeq" id="WP_144261488.1">
    <property type="nucleotide sequence ID" value="NZ_QMDX01000003.1"/>
</dbReference>
<protein>
    <recommendedName>
        <fullName evidence="4">Signal transduction histidine kinase</fullName>
    </recommendedName>
</protein>
<dbReference type="SUPFAM" id="SSF55874">
    <property type="entry name" value="ATPase domain of HSP90 chaperone/DNA topoisomerase II/histidine kinase"/>
    <property type="match status" value="1"/>
</dbReference>
<proteinExistence type="predicted"/>
<sequence length="345" mass="36404">MDATRGLAAGSIGLAGVAGSWLPLGFLLAGGGSVFGIALALLGVVLGAVLVAASVLLYRSDIATRGVLRIGGWHFLGIAVLGLILGLVELYVPGALPAFAAADIVLVSAFAHLLIGYNDVRQIRADELADRNRRLDVLSQVLRHNLRTEAQVLLSHADGIQRSGTLDAAAASGKRVEQRAESLAALNEKVGEVYWAMEFDADDTAPTPVAPTLESVANEYRTRASVTVDCSCPSDASVSAGERLERAIGYLVSDALVDDTADQEVTLTAEAVADGIEIRVASPDGHITDTERELLEGGTEITQLNHSRDIDLWVAQWIVDAYGGTFRIDEDAPGSCVAIRLPRSR</sequence>
<evidence type="ECO:0000256" key="1">
    <source>
        <dbReference type="SAM" id="Phobius"/>
    </source>
</evidence>
<evidence type="ECO:0000313" key="3">
    <source>
        <dbReference type="Proteomes" id="UP000319894"/>
    </source>
</evidence>
<feature type="transmembrane region" description="Helical" evidence="1">
    <location>
        <begin position="70"/>
        <end position="88"/>
    </location>
</feature>
<keyword evidence="3" id="KW-1185">Reference proteome</keyword>
<dbReference type="EMBL" id="QMDX01000003">
    <property type="protein sequence ID" value="TSD14770.1"/>
    <property type="molecule type" value="Genomic_DNA"/>
</dbReference>
<comment type="caution">
    <text evidence="2">The sequence shown here is derived from an EMBL/GenBank/DDBJ whole genome shotgun (WGS) entry which is preliminary data.</text>
</comment>
<keyword evidence="1" id="KW-0812">Transmembrane</keyword>
<dbReference type="AlphaFoldDB" id="A0A554NCM3"/>
<evidence type="ECO:0008006" key="4">
    <source>
        <dbReference type="Google" id="ProtNLM"/>
    </source>
</evidence>
<feature type="transmembrane region" description="Helical" evidence="1">
    <location>
        <begin position="94"/>
        <end position="115"/>
    </location>
</feature>
<accession>A0A554NCM3</accession>
<dbReference type="Gene3D" id="3.30.565.10">
    <property type="entry name" value="Histidine kinase-like ATPase, C-terminal domain"/>
    <property type="match status" value="1"/>
</dbReference>
<dbReference type="InParanoid" id="A0A554NCM3"/>
<evidence type="ECO:0000313" key="2">
    <source>
        <dbReference type="EMBL" id="TSD14770.1"/>
    </source>
</evidence>
<gene>
    <name evidence="2" type="ORF">DP107_07305</name>
</gene>
<reference evidence="2 3" key="1">
    <citation type="submission" date="2018-06" db="EMBL/GenBank/DDBJ databases">
        <title>Natronomonas sp. F16-60 a new haloarchaeon isolated from a solar saltern of Isla Cristina, Huelva, Spain.</title>
        <authorList>
            <person name="Duran-Viseras A."/>
            <person name="Sanchez-Porro C."/>
            <person name="Ventosa A."/>
        </authorList>
    </citation>
    <scope>NUCLEOTIDE SEQUENCE [LARGE SCALE GENOMIC DNA]</scope>
    <source>
        <strain evidence="2 3">F16-60</strain>
    </source>
</reference>